<reference evidence="2 3" key="1">
    <citation type="submission" date="2020-04" db="EMBL/GenBank/DDBJ databases">
        <authorList>
            <consortium name="Desulfovibrio sp. FSS-1 genome sequencing consortium"/>
            <person name="Shimoshige H."/>
            <person name="Kobayashi H."/>
            <person name="Maekawa T."/>
        </authorList>
    </citation>
    <scope>NUCLEOTIDE SEQUENCE [LARGE SCALE GENOMIC DNA]</scope>
    <source>
        <strain evidence="2 3">SIID29052-01</strain>
    </source>
</reference>
<evidence type="ECO:0000313" key="3">
    <source>
        <dbReference type="Proteomes" id="UP000494245"/>
    </source>
</evidence>
<feature type="signal peptide" evidence="1">
    <location>
        <begin position="1"/>
        <end position="23"/>
    </location>
</feature>
<accession>A0A6V8M0X7</accession>
<reference evidence="2 3" key="2">
    <citation type="submission" date="2020-05" db="EMBL/GenBank/DDBJ databases">
        <title>Draft genome sequence of Desulfovibrio sp. strainFSS-1.</title>
        <authorList>
            <person name="Shimoshige H."/>
            <person name="Kobayashi H."/>
            <person name="Maekawa T."/>
        </authorList>
    </citation>
    <scope>NUCLEOTIDE SEQUENCE [LARGE SCALE GENOMIC DNA]</scope>
    <source>
        <strain evidence="2 3">SIID29052-01</strain>
    </source>
</reference>
<comment type="caution">
    <text evidence="2">The sequence shown here is derived from an EMBL/GenBank/DDBJ whole genome shotgun (WGS) entry which is preliminary data.</text>
</comment>
<evidence type="ECO:0008006" key="4">
    <source>
        <dbReference type="Google" id="ProtNLM"/>
    </source>
</evidence>
<dbReference type="AlphaFoldDB" id="A0A6V8M0X7"/>
<dbReference type="NCBIfam" id="NF033939">
    <property type="entry name" value="DESULF_POR1"/>
    <property type="match status" value="1"/>
</dbReference>
<name>A0A6V8M0X7_9BACT</name>
<feature type="chain" id="PRO_5028995889" description="Outer membrane homotrimeric porin" evidence="1">
    <location>
        <begin position="24"/>
        <end position="483"/>
    </location>
</feature>
<dbReference type="RefSeq" id="WP_173087028.1">
    <property type="nucleotide sequence ID" value="NZ_BLTE01000025.1"/>
</dbReference>
<evidence type="ECO:0000313" key="2">
    <source>
        <dbReference type="EMBL" id="GFK95889.1"/>
    </source>
</evidence>
<protein>
    <recommendedName>
        <fullName evidence="4">Outer membrane homotrimeric porin</fullName>
    </recommendedName>
</protein>
<organism evidence="2 3">
    <name type="scientific">Fundidesulfovibrio magnetotacticus</name>
    <dbReference type="NCBI Taxonomy" id="2730080"/>
    <lineage>
        <taxon>Bacteria</taxon>
        <taxon>Pseudomonadati</taxon>
        <taxon>Thermodesulfobacteriota</taxon>
        <taxon>Desulfovibrionia</taxon>
        <taxon>Desulfovibrionales</taxon>
        <taxon>Desulfovibrionaceae</taxon>
        <taxon>Fundidesulfovibrio</taxon>
    </lineage>
</organism>
<keyword evidence="3" id="KW-1185">Reference proteome</keyword>
<dbReference type="EMBL" id="BLTE01000025">
    <property type="protein sequence ID" value="GFK95889.1"/>
    <property type="molecule type" value="Genomic_DNA"/>
</dbReference>
<evidence type="ECO:0000256" key="1">
    <source>
        <dbReference type="SAM" id="SignalP"/>
    </source>
</evidence>
<gene>
    <name evidence="2" type="ORF">NNJEOMEG_03762</name>
</gene>
<dbReference type="Proteomes" id="UP000494245">
    <property type="component" value="Unassembled WGS sequence"/>
</dbReference>
<sequence length="483" mass="52100">MHRLAARLALALLVALFAVNARAAAEVVMTGDARIHGTYWSKTYFTGWNGAATRTTDPFTVWQRFRLRTDFIANEALKFRLGIRVNNTAWGNGTYTVDNPAVSIDVYQAYLQFYWPGSDVEFSIGQQDVNLPVSGDLFSANPVLGGIRAPMAAVTVPLLDGRLGVTAAYLRFLDSNRDMDPTTTQVPDELDAWMLALPATLPGFTATPWGMLALAGKNAGYAAVGTGGAGANQTLASNLFSAGQALPPAGQREAQTPYFWAGAAFALTALDPVKFYADAVWGEGGAADRGKNRRRGYFVDAAVEYAGFDALTPRLAFWIGSGENGSTRDGSERMPVITSAWGPGNSLLFDCTQEFSRGFLGVDYLGSWGLVATLDDVSFIQDLSSRLSVSFAKGLNSGRALRAGVALWGYGNYFQMGRELAETESVVAVNLDSRYNVYKNLALILETGWAHGAFDSSVWGPRLVNQAKGGDVWKASLGLRYKF</sequence>
<dbReference type="InterPro" id="IPR059232">
    <property type="entry name" value="Porin_put"/>
</dbReference>
<proteinExistence type="predicted"/>
<keyword evidence="1" id="KW-0732">Signal</keyword>